<dbReference type="PANTHER" id="PTHR28259">
    <property type="entry name" value="FLUORIDE EXPORT PROTEIN 1-RELATED"/>
    <property type="match status" value="1"/>
</dbReference>
<feature type="binding site" evidence="10">
    <location>
        <position position="72"/>
    </location>
    <ligand>
        <name>Na(+)</name>
        <dbReference type="ChEBI" id="CHEBI:29101"/>
        <note>structural</note>
    </ligand>
</feature>
<feature type="binding site" evidence="10">
    <location>
        <position position="69"/>
    </location>
    <ligand>
        <name>Na(+)</name>
        <dbReference type="ChEBI" id="CHEBI:29101"/>
        <note>structural</note>
    </ligand>
</feature>
<evidence type="ECO:0000256" key="8">
    <source>
        <dbReference type="ARBA" id="ARBA00035585"/>
    </source>
</evidence>
<proteinExistence type="inferred from homology"/>
<feature type="transmembrane region" description="Helical" evidence="10">
    <location>
        <begin position="31"/>
        <end position="52"/>
    </location>
</feature>
<dbReference type="GO" id="GO:0062054">
    <property type="term" value="F:fluoride channel activity"/>
    <property type="evidence" value="ECO:0007669"/>
    <property type="project" value="UniProtKB-UniRule"/>
</dbReference>
<evidence type="ECO:0000256" key="4">
    <source>
        <dbReference type="ARBA" id="ARBA00022989"/>
    </source>
</evidence>
<dbReference type="PANTHER" id="PTHR28259:SF1">
    <property type="entry name" value="FLUORIDE EXPORT PROTEIN 1-RELATED"/>
    <property type="match status" value="1"/>
</dbReference>
<keyword evidence="3 10" id="KW-0812">Transmembrane</keyword>
<evidence type="ECO:0000256" key="3">
    <source>
        <dbReference type="ARBA" id="ARBA00022692"/>
    </source>
</evidence>
<dbReference type="OrthoDB" id="9815830at2"/>
<keyword evidence="5 10" id="KW-0472">Membrane</keyword>
<feature type="transmembrane region" description="Helical" evidence="10">
    <location>
        <begin position="59"/>
        <end position="77"/>
    </location>
</feature>
<keyword evidence="12" id="KW-1185">Reference proteome</keyword>
<sequence>MSFILVGIAGFIGANLRYILSKKLNKSASGSFPFGTLLVNLVGAFLLGLLVGSQAGETYMVFIGSGLLGSLTTFSTLNKELYSLQKYPKTWLMYFLITYVGGLVFAYVGYLLFL</sequence>
<evidence type="ECO:0000256" key="6">
    <source>
        <dbReference type="ARBA" id="ARBA00023303"/>
    </source>
</evidence>
<dbReference type="AlphaFoldDB" id="A0A1I5YP40"/>
<evidence type="ECO:0000256" key="9">
    <source>
        <dbReference type="ARBA" id="ARBA00049940"/>
    </source>
</evidence>
<evidence type="ECO:0000256" key="1">
    <source>
        <dbReference type="ARBA" id="ARBA00004651"/>
    </source>
</evidence>
<reference evidence="12" key="1">
    <citation type="submission" date="2016-10" db="EMBL/GenBank/DDBJ databases">
        <authorList>
            <person name="Varghese N."/>
            <person name="Submissions S."/>
        </authorList>
    </citation>
    <scope>NUCLEOTIDE SEQUENCE [LARGE SCALE GENOMIC DNA]</scope>
    <source>
        <strain evidence="12">DSM 11706</strain>
    </source>
</reference>
<organism evidence="11 12">
    <name type="scientific">Psychrobacillus psychrotolerans</name>
    <dbReference type="NCBI Taxonomy" id="126156"/>
    <lineage>
        <taxon>Bacteria</taxon>
        <taxon>Bacillati</taxon>
        <taxon>Bacillota</taxon>
        <taxon>Bacilli</taxon>
        <taxon>Bacillales</taxon>
        <taxon>Bacillaceae</taxon>
        <taxon>Psychrobacillus</taxon>
    </lineage>
</organism>
<keyword evidence="2 10" id="KW-1003">Cell membrane</keyword>
<dbReference type="Pfam" id="PF02537">
    <property type="entry name" value="CRCB"/>
    <property type="match status" value="1"/>
</dbReference>
<protein>
    <recommendedName>
        <fullName evidence="10">Fluoride-specific ion channel FluC</fullName>
    </recommendedName>
</protein>
<keyword evidence="10" id="KW-0406">Ion transport</keyword>
<evidence type="ECO:0000256" key="10">
    <source>
        <dbReference type="HAMAP-Rule" id="MF_00454"/>
    </source>
</evidence>
<feature type="transmembrane region" description="Helical" evidence="10">
    <location>
        <begin position="92"/>
        <end position="113"/>
    </location>
</feature>
<evidence type="ECO:0000256" key="7">
    <source>
        <dbReference type="ARBA" id="ARBA00035120"/>
    </source>
</evidence>
<keyword evidence="10" id="KW-0479">Metal-binding</keyword>
<dbReference type="Proteomes" id="UP000198734">
    <property type="component" value="Unassembled WGS sequence"/>
</dbReference>
<dbReference type="GO" id="GO:0046872">
    <property type="term" value="F:metal ion binding"/>
    <property type="evidence" value="ECO:0007669"/>
    <property type="project" value="UniProtKB-KW"/>
</dbReference>
<evidence type="ECO:0000256" key="5">
    <source>
        <dbReference type="ARBA" id="ARBA00023136"/>
    </source>
</evidence>
<dbReference type="HAMAP" id="MF_00454">
    <property type="entry name" value="FluC"/>
    <property type="match status" value="1"/>
</dbReference>
<evidence type="ECO:0000313" key="11">
    <source>
        <dbReference type="EMBL" id="SFQ46009.1"/>
    </source>
</evidence>
<keyword evidence="10" id="KW-0813">Transport</keyword>
<accession>A0A1I5YP40</accession>
<keyword evidence="4 10" id="KW-1133">Transmembrane helix</keyword>
<name>A0A1I5YP40_9BACI</name>
<keyword evidence="10" id="KW-0915">Sodium</keyword>
<dbReference type="EMBL" id="FOXU01000003">
    <property type="protein sequence ID" value="SFQ46009.1"/>
    <property type="molecule type" value="Genomic_DNA"/>
</dbReference>
<comment type="activity regulation">
    <text evidence="10">Na(+) is not transported, but it plays an essential structural role and its presence is essential for fluoride channel function.</text>
</comment>
<evidence type="ECO:0000256" key="2">
    <source>
        <dbReference type="ARBA" id="ARBA00022475"/>
    </source>
</evidence>
<dbReference type="GO" id="GO:0140114">
    <property type="term" value="P:cellular detoxification of fluoride"/>
    <property type="evidence" value="ECO:0007669"/>
    <property type="project" value="UniProtKB-UniRule"/>
</dbReference>
<comment type="subcellular location">
    <subcellularLocation>
        <location evidence="1 10">Cell membrane</location>
        <topology evidence="1 10">Multi-pass membrane protein</topology>
    </subcellularLocation>
</comment>
<dbReference type="STRING" id="126156.SAMN05421670_2144"/>
<comment type="similarity">
    <text evidence="7 10">Belongs to the fluoride channel Fluc/FEX (TC 1.A.43) family.</text>
</comment>
<gene>
    <name evidence="10" type="primary">fluC</name>
    <name evidence="10" type="synonym">crcB</name>
    <name evidence="11" type="ORF">SAMN05421670_2144</name>
</gene>
<dbReference type="GO" id="GO:0005886">
    <property type="term" value="C:plasma membrane"/>
    <property type="evidence" value="ECO:0007669"/>
    <property type="project" value="UniProtKB-SubCell"/>
</dbReference>
<dbReference type="RefSeq" id="WP_093536882.1">
    <property type="nucleotide sequence ID" value="NZ_FOXU01000003.1"/>
</dbReference>
<dbReference type="InterPro" id="IPR003691">
    <property type="entry name" value="FluC"/>
</dbReference>
<comment type="catalytic activity">
    <reaction evidence="8">
        <text>fluoride(in) = fluoride(out)</text>
        <dbReference type="Rhea" id="RHEA:76159"/>
        <dbReference type="ChEBI" id="CHEBI:17051"/>
    </reaction>
    <physiologicalReaction direction="left-to-right" evidence="8">
        <dbReference type="Rhea" id="RHEA:76160"/>
    </physiologicalReaction>
</comment>
<comment type="function">
    <text evidence="9 10">Fluoride-specific ion channel. Important for reducing fluoride concentration in the cell, thus reducing its toxicity.</text>
</comment>
<evidence type="ECO:0000313" key="12">
    <source>
        <dbReference type="Proteomes" id="UP000198734"/>
    </source>
</evidence>
<keyword evidence="6 10" id="KW-0407">Ion channel</keyword>